<comment type="caution">
    <text evidence="2">The sequence shown here is derived from an EMBL/GenBank/DDBJ whole genome shotgun (WGS) entry which is preliminary data.</text>
</comment>
<evidence type="ECO:0000313" key="3">
    <source>
        <dbReference type="Proteomes" id="UP000789901"/>
    </source>
</evidence>
<accession>A0ABN7WAP3</accession>
<name>A0ABN7WAP3_GIGMA</name>
<reference evidence="2 3" key="1">
    <citation type="submission" date="2021-06" db="EMBL/GenBank/DDBJ databases">
        <authorList>
            <person name="Kallberg Y."/>
            <person name="Tangrot J."/>
            <person name="Rosling A."/>
        </authorList>
    </citation>
    <scope>NUCLEOTIDE SEQUENCE [LARGE SCALE GENOMIC DNA]</scope>
    <source>
        <strain evidence="2 3">120-4 pot B 10/14</strain>
    </source>
</reference>
<dbReference type="EMBL" id="CAJVQB010036666">
    <property type="protein sequence ID" value="CAG8824297.1"/>
    <property type="molecule type" value="Genomic_DNA"/>
</dbReference>
<proteinExistence type="predicted"/>
<sequence>QDSRHGTEKVKAYSGDKQNEKVDQIAKEGDEANVLIKVKWVMTK</sequence>
<evidence type="ECO:0000256" key="1">
    <source>
        <dbReference type="SAM" id="MobiDB-lite"/>
    </source>
</evidence>
<feature type="non-terminal residue" evidence="2">
    <location>
        <position position="1"/>
    </location>
</feature>
<keyword evidence="3" id="KW-1185">Reference proteome</keyword>
<gene>
    <name evidence="2" type="ORF">GMARGA_LOCUS28543</name>
</gene>
<organism evidence="2 3">
    <name type="scientific">Gigaspora margarita</name>
    <dbReference type="NCBI Taxonomy" id="4874"/>
    <lineage>
        <taxon>Eukaryota</taxon>
        <taxon>Fungi</taxon>
        <taxon>Fungi incertae sedis</taxon>
        <taxon>Mucoromycota</taxon>
        <taxon>Glomeromycotina</taxon>
        <taxon>Glomeromycetes</taxon>
        <taxon>Diversisporales</taxon>
        <taxon>Gigasporaceae</taxon>
        <taxon>Gigaspora</taxon>
    </lineage>
</organism>
<protein>
    <submittedName>
        <fullName evidence="2">6441_t:CDS:1</fullName>
    </submittedName>
</protein>
<evidence type="ECO:0000313" key="2">
    <source>
        <dbReference type="EMBL" id="CAG8824297.1"/>
    </source>
</evidence>
<feature type="compositionally biased region" description="Basic and acidic residues" evidence="1">
    <location>
        <begin position="1"/>
        <end position="11"/>
    </location>
</feature>
<feature type="non-terminal residue" evidence="2">
    <location>
        <position position="44"/>
    </location>
</feature>
<dbReference type="Proteomes" id="UP000789901">
    <property type="component" value="Unassembled WGS sequence"/>
</dbReference>
<feature type="region of interest" description="Disordered" evidence="1">
    <location>
        <begin position="1"/>
        <end position="22"/>
    </location>
</feature>